<dbReference type="SUPFAM" id="SSF46785">
    <property type="entry name" value="Winged helix' DNA-binding domain"/>
    <property type="match status" value="1"/>
</dbReference>
<dbReference type="GO" id="GO:0005634">
    <property type="term" value="C:nucleus"/>
    <property type="evidence" value="ECO:0007669"/>
    <property type="project" value="UniProtKB-SubCell"/>
</dbReference>
<comment type="caution">
    <text evidence="12">The sequence shown here is derived from an EMBL/GenBank/DDBJ whole genome shotgun (WGS) entry which is preliminary data.</text>
</comment>
<evidence type="ECO:0000313" key="12">
    <source>
        <dbReference type="EMBL" id="KAK2157662.1"/>
    </source>
</evidence>
<dbReference type="EMBL" id="JAODUP010000187">
    <property type="protein sequence ID" value="KAK2157662.1"/>
    <property type="molecule type" value="Genomic_DNA"/>
</dbReference>
<evidence type="ECO:0000256" key="9">
    <source>
        <dbReference type="PROSITE-ProRule" id="PRU00089"/>
    </source>
</evidence>
<keyword evidence="2" id="KW-0970">Cilium biogenesis/degradation</keyword>
<dbReference type="PANTHER" id="PTHR46805:SF1">
    <property type="entry name" value="FORKHEAD BOX PROTEIN J1"/>
    <property type="match status" value="1"/>
</dbReference>
<keyword evidence="6" id="KW-0804">Transcription</keyword>
<dbReference type="InterPro" id="IPR036390">
    <property type="entry name" value="WH_DNA-bd_sf"/>
</dbReference>
<dbReference type="InterPro" id="IPR047512">
    <property type="entry name" value="FH_FOXJ1"/>
</dbReference>
<evidence type="ECO:0000313" key="13">
    <source>
        <dbReference type="Proteomes" id="UP001208570"/>
    </source>
</evidence>
<comment type="similarity">
    <text evidence="8">Belongs to the FOXJ1 family.</text>
</comment>
<evidence type="ECO:0000256" key="8">
    <source>
        <dbReference type="ARBA" id="ARBA00034770"/>
    </source>
</evidence>
<keyword evidence="7 9" id="KW-0539">Nucleus</keyword>
<dbReference type="SMART" id="SM00339">
    <property type="entry name" value="FH"/>
    <property type="match status" value="1"/>
</dbReference>
<protein>
    <recommendedName>
        <fullName evidence="11">Fork-head domain-containing protein</fullName>
    </recommendedName>
</protein>
<evidence type="ECO:0000256" key="6">
    <source>
        <dbReference type="ARBA" id="ARBA00023163"/>
    </source>
</evidence>
<feature type="region of interest" description="Disordered" evidence="10">
    <location>
        <begin position="368"/>
        <end position="421"/>
    </location>
</feature>
<keyword evidence="3" id="KW-0805">Transcription regulation</keyword>
<keyword evidence="13" id="KW-1185">Reference proteome</keyword>
<dbReference type="PRINTS" id="PR00053">
    <property type="entry name" value="FORKHEAD"/>
</dbReference>
<dbReference type="PANTHER" id="PTHR46805">
    <property type="entry name" value="FORKHEAD BOX PROTEIN J1"/>
    <property type="match status" value="1"/>
</dbReference>
<sequence length="450" mass="50448">MMFVAKIAYPKTSKSYSAFREPLALKLRRNWLAKHATTQPDMDQDDSLTNLDWLLDLNMTKVMSPNRQTPSTPKFTSDCQVNPNAILDVSPSCTTTPFSPRTTVDSVQTPTSSSDYKNDPRKPPYSYAKLIASAIRNSDDSKSTLSGIYNWITDNFMYYRMSDTTWHNSIRHNLSLNKSFMKVPRRKDEPGKGGFWTLNPEYADQNLGDVLFKKRNWSSSTVEVTSSAAVVAPIQKAKRIKLEKELSNNPRDLFNAMTEDETHDAVSAIQNNDGPMVGYVAVNTVKSEQSSSSSFQTLSKGWNAILHHDIDVGGVRIKNEDIIDDTSSAALAITSYSPPPSEHSSGELLFNDLLKEFDPHMDDPLSPNLALDMSLPKEKKSDSNNWWQSMNDPYSPDTDSRMSTPTHSSSDTEFSQTWNGDGERANNTIAYFDNIFDMSDTYNSQAVCVL</sequence>
<dbReference type="FunFam" id="1.10.10.10:FF:000030">
    <property type="entry name" value="Forkhead box protein K2"/>
    <property type="match status" value="1"/>
</dbReference>
<dbReference type="GO" id="GO:0000981">
    <property type="term" value="F:DNA-binding transcription factor activity, RNA polymerase II-specific"/>
    <property type="evidence" value="ECO:0007669"/>
    <property type="project" value="TreeGrafter"/>
</dbReference>
<dbReference type="AlphaFoldDB" id="A0AAD9JR46"/>
<proteinExistence type="inferred from homology"/>
<evidence type="ECO:0000256" key="7">
    <source>
        <dbReference type="ARBA" id="ARBA00023242"/>
    </source>
</evidence>
<dbReference type="CDD" id="cd20023">
    <property type="entry name" value="FH_FOXJ1"/>
    <property type="match status" value="1"/>
</dbReference>
<evidence type="ECO:0000256" key="3">
    <source>
        <dbReference type="ARBA" id="ARBA00023015"/>
    </source>
</evidence>
<feature type="compositionally biased region" description="Polar residues" evidence="10">
    <location>
        <begin position="383"/>
        <end position="392"/>
    </location>
</feature>
<feature type="DNA-binding region" description="Fork-head" evidence="9">
    <location>
        <begin position="122"/>
        <end position="217"/>
    </location>
</feature>
<evidence type="ECO:0000256" key="1">
    <source>
        <dbReference type="ARBA" id="ARBA00004123"/>
    </source>
</evidence>
<dbReference type="InterPro" id="IPR047513">
    <property type="entry name" value="FOXJ1"/>
</dbReference>
<dbReference type="GO" id="GO:0030030">
    <property type="term" value="P:cell projection organization"/>
    <property type="evidence" value="ECO:0007669"/>
    <property type="project" value="UniProtKB-KW"/>
</dbReference>
<feature type="region of interest" description="Disordered" evidence="10">
    <location>
        <begin position="97"/>
        <end position="121"/>
    </location>
</feature>
<comment type="subcellular location">
    <subcellularLocation>
        <location evidence="1 9">Nucleus</location>
    </subcellularLocation>
</comment>
<reference evidence="12" key="1">
    <citation type="journal article" date="2023" name="Mol. Biol. Evol.">
        <title>Third-Generation Sequencing Reveals the Adaptive Role of the Epigenome in Three Deep-Sea Polychaetes.</title>
        <authorList>
            <person name="Perez M."/>
            <person name="Aroh O."/>
            <person name="Sun Y."/>
            <person name="Lan Y."/>
            <person name="Juniper S.K."/>
            <person name="Young C.R."/>
            <person name="Angers B."/>
            <person name="Qian P.Y."/>
        </authorList>
    </citation>
    <scope>NUCLEOTIDE SEQUENCE</scope>
    <source>
        <strain evidence="12">P08H-3</strain>
    </source>
</reference>
<dbReference type="Gene3D" id="1.10.10.10">
    <property type="entry name" value="Winged helix-like DNA-binding domain superfamily/Winged helix DNA-binding domain"/>
    <property type="match status" value="1"/>
</dbReference>
<feature type="compositionally biased region" description="Polar residues" evidence="10">
    <location>
        <begin position="97"/>
        <end position="115"/>
    </location>
</feature>
<dbReference type="InterPro" id="IPR036388">
    <property type="entry name" value="WH-like_DNA-bd_sf"/>
</dbReference>
<dbReference type="Pfam" id="PF00250">
    <property type="entry name" value="Forkhead"/>
    <property type="match status" value="1"/>
</dbReference>
<feature type="compositionally biased region" description="Polar residues" evidence="10">
    <location>
        <begin position="401"/>
        <end position="421"/>
    </location>
</feature>
<evidence type="ECO:0000256" key="4">
    <source>
        <dbReference type="ARBA" id="ARBA00023125"/>
    </source>
</evidence>
<evidence type="ECO:0000256" key="5">
    <source>
        <dbReference type="ARBA" id="ARBA00023159"/>
    </source>
</evidence>
<keyword evidence="5" id="KW-0010">Activator</keyword>
<accession>A0AAD9JR46</accession>
<organism evidence="12 13">
    <name type="scientific">Paralvinella palmiformis</name>
    <dbReference type="NCBI Taxonomy" id="53620"/>
    <lineage>
        <taxon>Eukaryota</taxon>
        <taxon>Metazoa</taxon>
        <taxon>Spiralia</taxon>
        <taxon>Lophotrochozoa</taxon>
        <taxon>Annelida</taxon>
        <taxon>Polychaeta</taxon>
        <taxon>Sedentaria</taxon>
        <taxon>Canalipalpata</taxon>
        <taxon>Terebellida</taxon>
        <taxon>Terebelliformia</taxon>
        <taxon>Alvinellidae</taxon>
        <taxon>Paralvinella</taxon>
    </lineage>
</organism>
<gene>
    <name evidence="12" type="ORF">LSH36_187g05010</name>
</gene>
<dbReference type="InterPro" id="IPR001766">
    <property type="entry name" value="Fork_head_dom"/>
</dbReference>
<dbReference type="GO" id="GO:0000978">
    <property type="term" value="F:RNA polymerase II cis-regulatory region sequence-specific DNA binding"/>
    <property type="evidence" value="ECO:0007669"/>
    <property type="project" value="TreeGrafter"/>
</dbReference>
<dbReference type="PROSITE" id="PS00657">
    <property type="entry name" value="FORK_HEAD_1"/>
    <property type="match status" value="1"/>
</dbReference>
<dbReference type="Proteomes" id="UP001208570">
    <property type="component" value="Unassembled WGS sequence"/>
</dbReference>
<feature type="domain" description="Fork-head" evidence="11">
    <location>
        <begin position="122"/>
        <end position="217"/>
    </location>
</feature>
<keyword evidence="4 9" id="KW-0238">DNA-binding</keyword>
<dbReference type="InterPro" id="IPR018122">
    <property type="entry name" value="TF_fork_head_CS_1"/>
</dbReference>
<evidence type="ECO:0000259" key="11">
    <source>
        <dbReference type="PROSITE" id="PS50039"/>
    </source>
</evidence>
<name>A0AAD9JR46_9ANNE</name>
<evidence type="ECO:0000256" key="10">
    <source>
        <dbReference type="SAM" id="MobiDB-lite"/>
    </source>
</evidence>
<evidence type="ECO:0000256" key="2">
    <source>
        <dbReference type="ARBA" id="ARBA00022794"/>
    </source>
</evidence>
<dbReference type="PROSITE" id="PS50039">
    <property type="entry name" value="FORK_HEAD_3"/>
    <property type="match status" value="1"/>
</dbReference>